<sequence>MERDRIERDTFVKASVERVWAVITEPAHVGVWFGQGEPAEIELWPGGIMRLDHGQYGVFPTLIVAVEPPRYLAYRWASGFPGEVADEGNSTLVEFFVEPEADGTRLRVVETGFASMKVPLPPEREETAGYDSHNEGWRGIVEIVREYAEK</sequence>
<evidence type="ECO:0000313" key="4">
    <source>
        <dbReference type="Proteomes" id="UP001523369"/>
    </source>
</evidence>
<evidence type="ECO:0000313" key="3">
    <source>
        <dbReference type="EMBL" id="MCO8273081.1"/>
    </source>
</evidence>
<dbReference type="SUPFAM" id="SSF55961">
    <property type="entry name" value="Bet v1-like"/>
    <property type="match status" value="1"/>
</dbReference>
<dbReference type="InterPro" id="IPR013538">
    <property type="entry name" value="ASHA1/2-like_C"/>
</dbReference>
<dbReference type="EMBL" id="JAMYJR010000023">
    <property type="protein sequence ID" value="MCO8273081.1"/>
    <property type="molecule type" value="Genomic_DNA"/>
</dbReference>
<keyword evidence="4" id="KW-1185">Reference proteome</keyword>
<proteinExistence type="inferred from homology"/>
<comment type="caution">
    <text evidence="3">The sequence shown here is derived from an EMBL/GenBank/DDBJ whole genome shotgun (WGS) entry which is preliminary data.</text>
</comment>
<dbReference type="Gene3D" id="3.30.530.20">
    <property type="match status" value="1"/>
</dbReference>
<dbReference type="Proteomes" id="UP001523369">
    <property type="component" value="Unassembled WGS sequence"/>
</dbReference>
<evidence type="ECO:0000256" key="1">
    <source>
        <dbReference type="ARBA" id="ARBA00006817"/>
    </source>
</evidence>
<organism evidence="3 4">
    <name type="scientific">Paractinoplanes aksuensis</name>
    <dbReference type="NCBI Taxonomy" id="2939490"/>
    <lineage>
        <taxon>Bacteria</taxon>
        <taxon>Bacillati</taxon>
        <taxon>Actinomycetota</taxon>
        <taxon>Actinomycetes</taxon>
        <taxon>Micromonosporales</taxon>
        <taxon>Micromonosporaceae</taxon>
        <taxon>Paractinoplanes</taxon>
    </lineage>
</organism>
<dbReference type="Pfam" id="PF08327">
    <property type="entry name" value="AHSA1"/>
    <property type="match status" value="1"/>
</dbReference>
<dbReference type="RefSeq" id="WP_253239168.1">
    <property type="nucleotide sequence ID" value="NZ_JAMYJR010000023.1"/>
</dbReference>
<gene>
    <name evidence="3" type="ORF">M1L60_21020</name>
</gene>
<accession>A0ABT1DSM9</accession>
<name>A0ABT1DSM9_9ACTN</name>
<dbReference type="CDD" id="cd08898">
    <property type="entry name" value="SRPBCC_CalC_Aha1-like_5"/>
    <property type="match status" value="1"/>
</dbReference>
<comment type="similarity">
    <text evidence="1">Belongs to the AHA1 family.</text>
</comment>
<dbReference type="InterPro" id="IPR023393">
    <property type="entry name" value="START-like_dom_sf"/>
</dbReference>
<evidence type="ECO:0000259" key="2">
    <source>
        <dbReference type="Pfam" id="PF08327"/>
    </source>
</evidence>
<reference evidence="3 4" key="1">
    <citation type="submission" date="2022-06" db="EMBL/GenBank/DDBJ databases">
        <title>New Species of the Genus Actinoplanes, ActinopZanes ferrugineus.</title>
        <authorList>
            <person name="Ding P."/>
        </authorList>
    </citation>
    <scope>NUCLEOTIDE SEQUENCE [LARGE SCALE GENOMIC DNA]</scope>
    <source>
        <strain evidence="3 4">TRM88003</strain>
    </source>
</reference>
<protein>
    <submittedName>
        <fullName evidence="3">SRPBCC family protein</fullName>
    </submittedName>
</protein>
<feature type="domain" description="Activator of Hsp90 ATPase homologue 1/2-like C-terminal" evidence="2">
    <location>
        <begin position="13"/>
        <end position="143"/>
    </location>
</feature>